<dbReference type="InterPro" id="IPR001839">
    <property type="entry name" value="TGF-b_C"/>
</dbReference>
<evidence type="ECO:0000256" key="5">
    <source>
        <dbReference type="ARBA" id="ARBA00023157"/>
    </source>
</evidence>
<dbReference type="Gene3D" id="2.10.90.10">
    <property type="entry name" value="Cystine-knot cytokines"/>
    <property type="match status" value="1"/>
</dbReference>
<evidence type="ECO:0000256" key="6">
    <source>
        <dbReference type="RuleBase" id="RU000354"/>
    </source>
</evidence>
<evidence type="ECO:0000259" key="7">
    <source>
        <dbReference type="PROSITE" id="PS51362"/>
    </source>
</evidence>
<dbReference type="Proteomes" id="UP000677054">
    <property type="component" value="Unassembled WGS sequence"/>
</dbReference>
<dbReference type="GO" id="GO:0005615">
    <property type="term" value="C:extracellular space"/>
    <property type="evidence" value="ECO:0007669"/>
    <property type="project" value="TreeGrafter"/>
</dbReference>
<keyword evidence="3" id="KW-0964">Secreted</keyword>
<evidence type="ECO:0000313" key="9">
    <source>
        <dbReference type="Proteomes" id="UP000677054"/>
    </source>
</evidence>
<evidence type="ECO:0000256" key="2">
    <source>
        <dbReference type="ARBA" id="ARBA00006656"/>
    </source>
</evidence>
<dbReference type="PROSITE" id="PS00250">
    <property type="entry name" value="TGF_BETA_1"/>
    <property type="match status" value="1"/>
</dbReference>
<organism evidence="8">
    <name type="scientific">Darwinula stevensoni</name>
    <dbReference type="NCBI Taxonomy" id="69355"/>
    <lineage>
        <taxon>Eukaryota</taxon>
        <taxon>Metazoa</taxon>
        <taxon>Ecdysozoa</taxon>
        <taxon>Arthropoda</taxon>
        <taxon>Crustacea</taxon>
        <taxon>Oligostraca</taxon>
        <taxon>Ostracoda</taxon>
        <taxon>Podocopa</taxon>
        <taxon>Podocopida</taxon>
        <taxon>Darwinulocopina</taxon>
        <taxon>Darwinuloidea</taxon>
        <taxon>Darwinulidae</taxon>
        <taxon>Darwinula</taxon>
    </lineage>
</organism>
<evidence type="ECO:0000256" key="1">
    <source>
        <dbReference type="ARBA" id="ARBA00004613"/>
    </source>
</evidence>
<dbReference type="EMBL" id="LR899750">
    <property type="protein sequence ID" value="CAD7242216.1"/>
    <property type="molecule type" value="Genomic_DNA"/>
</dbReference>
<evidence type="ECO:0000256" key="4">
    <source>
        <dbReference type="ARBA" id="ARBA00023030"/>
    </source>
</evidence>
<feature type="domain" description="TGF-beta family profile" evidence="7">
    <location>
        <begin position="200"/>
        <end position="314"/>
    </location>
</feature>
<dbReference type="InterPro" id="IPR029034">
    <property type="entry name" value="Cystine-knot_cytokine"/>
</dbReference>
<dbReference type="EMBL" id="CAJPEV010000233">
    <property type="protein sequence ID" value="CAG0882749.1"/>
    <property type="molecule type" value="Genomic_DNA"/>
</dbReference>
<reference evidence="8" key="1">
    <citation type="submission" date="2020-11" db="EMBL/GenBank/DDBJ databases">
        <authorList>
            <person name="Tran Van P."/>
        </authorList>
    </citation>
    <scope>NUCLEOTIDE SEQUENCE</scope>
</reference>
<dbReference type="Pfam" id="PF00019">
    <property type="entry name" value="TGF_beta"/>
    <property type="match status" value="1"/>
</dbReference>
<keyword evidence="4 6" id="KW-0339">Growth factor</keyword>
<dbReference type="PANTHER" id="PTHR11848">
    <property type="entry name" value="TGF-BETA FAMILY"/>
    <property type="match status" value="1"/>
</dbReference>
<comment type="similarity">
    <text evidence="2 6">Belongs to the TGF-beta family.</text>
</comment>
<dbReference type="SMART" id="SM00204">
    <property type="entry name" value="TGFB"/>
    <property type="match status" value="1"/>
</dbReference>
<protein>
    <recommendedName>
        <fullName evidence="7">TGF-beta family profile domain-containing protein</fullName>
    </recommendedName>
</protein>
<accession>A0A7R8X3P0</accession>
<name>A0A7R8X3P0_9CRUS</name>
<evidence type="ECO:0000313" key="8">
    <source>
        <dbReference type="EMBL" id="CAD7242216.1"/>
    </source>
</evidence>
<proteinExistence type="inferred from homology"/>
<keyword evidence="9" id="KW-1185">Reference proteome</keyword>
<dbReference type="GO" id="GO:0008083">
    <property type="term" value="F:growth factor activity"/>
    <property type="evidence" value="ECO:0007669"/>
    <property type="project" value="UniProtKB-KW"/>
</dbReference>
<gene>
    <name evidence="8" type="ORF">DSTB1V02_LOCUS2187</name>
</gene>
<dbReference type="SUPFAM" id="SSF57501">
    <property type="entry name" value="Cystine-knot cytokines"/>
    <property type="match status" value="1"/>
</dbReference>
<evidence type="ECO:0000256" key="3">
    <source>
        <dbReference type="ARBA" id="ARBA00022525"/>
    </source>
</evidence>
<sequence length="314" mass="35679">MVTVTVILAILPVLGAGRAFGLFFPPHFLDEHFSTLQVPDFSNFNSTVEEVEAVKAEFRALYPSLQDFSLPTLWNFHVSRGNSKQRHGHHMEVDFNLQEKAREAGKDIGELDIRLANLKVRIESHSQSSFLSVFKTTLGRTEHVTTSRIESGQHGFDLTPTFEGSSQNASGSLFLFCRHCEVLEADFGILVAQKEYVRSKVKRSTSSKECKCCRTSMLISFHKMKKFHFIISPREFDAFRCGGTCPYGHNPANQHAMFQYERHEYEVGMGVDPIPLPSCAPTKLSDQHYFYIDDQGKFYRGMWRDAIVQECACS</sequence>
<dbReference type="InterPro" id="IPR015615">
    <property type="entry name" value="TGF-beta-rel"/>
</dbReference>
<dbReference type="GO" id="GO:0005125">
    <property type="term" value="F:cytokine activity"/>
    <property type="evidence" value="ECO:0007669"/>
    <property type="project" value="TreeGrafter"/>
</dbReference>
<dbReference type="PROSITE" id="PS51362">
    <property type="entry name" value="TGF_BETA_2"/>
    <property type="match status" value="1"/>
</dbReference>
<dbReference type="AlphaFoldDB" id="A0A7R8X3P0"/>
<dbReference type="InterPro" id="IPR017948">
    <property type="entry name" value="TGFb_CS"/>
</dbReference>
<dbReference type="OrthoDB" id="5949851at2759"/>
<keyword evidence="5" id="KW-1015">Disulfide bond</keyword>
<comment type="subcellular location">
    <subcellularLocation>
        <location evidence="1">Secreted</location>
    </subcellularLocation>
</comment>